<protein>
    <submittedName>
        <fullName evidence="10">DNA-binding response regulator, OmpR family, contains REC and winged-helix (WHTH) domain</fullName>
    </submittedName>
</protein>
<dbReference type="GO" id="GO:0000156">
    <property type="term" value="F:phosphorelay response regulator activity"/>
    <property type="evidence" value="ECO:0007669"/>
    <property type="project" value="TreeGrafter"/>
</dbReference>
<dbReference type="EMBL" id="CACVAS010000166">
    <property type="protein sequence ID" value="CAA6827864.1"/>
    <property type="molecule type" value="Genomic_DNA"/>
</dbReference>
<dbReference type="Gene3D" id="6.10.250.690">
    <property type="match status" value="1"/>
</dbReference>
<keyword evidence="4 7" id="KW-0238">DNA-binding</keyword>
<evidence type="ECO:0000256" key="5">
    <source>
        <dbReference type="ARBA" id="ARBA00023163"/>
    </source>
</evidence>
<keyword evidence="2" id="KW-0902">Two-component regulatory system</keyword>
<dbReference type="PROSITE" id="PS50110">
    <property type="entry name" value="RESPONSE_REGULATORY"/>
    <property type="match status" value="1"/>
</dbReference>
<dbReference type="GO" id="GO:0006355">
    <property type="term" value="P:regulation of DNA-templated transcription"/>
    <property type="evidence" value="ECO:0007669"/>
    <property type="project" value="InterPro"/>
</dbReference>
<dbReference type="Pfam" id="PF00486">
    <property type="entry name" value="Trans_reg_C"/>
    <property type="match status" value="1"/>
</dbReference>
<feature type="domain" description="Response regulatory" evidence="8">
    <location>
        <begin position="2"/>
        <end position="116"/>
    </location>
</feature>
<dbReference type="GO" id="GO:0005829">
    <property type="term" value="C:cytosol"/>
    <property type="evidence" value="ECO:0007669"/>
    <property type="project" value="TreeGrafter"/>
</dbReference>
<dbReference type="PROSITE" id="PS51755">
    <property type="entry name" value="OMPR_PHOB"/>
    <property type="match status" value="1"/>
</dbReference>
<dbReference type="AlphaFoldDB" id="A0A6S6UE60"/>
<keyword evidence="5" id="KW-0804">Transcription</keyword>
<dbReference type="CDD" id="cd00383">
    <property type="entry name" value="trans_reg_C"/>
    <property type="match status" value="1"/>
</dbReference>
<dbReference type="Gene3D" id="3.40.50.2300">
    <property type="match status" value="1"/>
</dbReference>
<sequence length="222" mass="25271">MHILIIDDNQEILFGLEKLLNEADFISHTADTLNKASKALDKINYDLIILDWLLPDGSGVEFLATLRKEHLSTPVLLLSSKQDINDKVEALDNGADDYLAKPFSNVELLARIRALLRRESAYKKSDIEIENLKVNLASHKVLVDNQTITLTKKEFSLLEFLLLNQKVILTRYQLNEHINPDFDSLKNSNLVDVHIKNLRKKLASASSLIETVRGIGFRIKER</sequence>
<feature type="DNA-binding region" description="OmpR/PhoB-type" evidence="7">
    <location>
        <begin position="124"/>
        <end position="221"/>
    </location>
</feature>
<name>A0A6S6UE60_9BACT</name>
<dbReference type="SMART" id="SM00862">
    <property type="entry name" value="Trans_reg_C"/>
    <property type="match status" value="1"/>
</dbReference>
<dbReference type="InterPro" id="IPR036388">
    <property type="entry name" value="WH-like_DNA-bd_sf"/>
</dbReference>
<dbReference type="SMART" id="SM00448">
    <property type="entry name" value="REC"/>
    <property type="match status" value="1"/>
</dbReference>
<evidence type="ECO:0000256" key="3">
    <source>
        <dbReference type="ARBA" id="ARBA00023015"/>
    </source>
</evidence>
<dbReference type="Gene3D" id="1.10.10.10">
    <property type="entry name" value="Winged helix-like DNA-binding domain superfamily/Winged helix DNA-binding domain"/>
    <property type="match status" value="1"/>
</dbReference>
<dbReference type="PANTHER" id="PTHR48111">
    <property type="entry name" value="REGULATOR OF RPOS"/>
    <property type="match status" value="1"/>
</dbReference>
<evidence type="ECO:0000256" key="2">
    <source>
        <dbReference type="ARBA" id="ARBA00023012"/>
    </source>
</evidence>
<dbReference type="GO" id="GO:0032993">
    <property type="term" value="C:protein-DNA complex"/>
    <property type="evidence" value="ECO:0007669"/>
    <property type="project" value="TreeGrafter"/>
</dbReference>
<feature type="domain" description="OmpR/PhoB-type" evidence="9">
    <location>
        <begin position="124"/>
        <end position="221"/>
    </location>
</feature>
<accession>A0A6S6UE60</accession>
<dbReference type="GO" id="GO:0000976">
    <property type="term" value="F:transcription cis-regulatory region binding"/>
    <property type="evidence" value="ECO:0007669"/>
    <property type="project" value="TreeGrafter"/>
</dbReference>
<dbReference type="InterPro" id="IPR011006">
    <property type="entry name" value="CheY-like_superfamily"/>
</dbReference>
<dbReference type="InterPro" id="IPR001867">
    <property type="entry name" value="OmpR/PhoB-type_DNA-bd"/>
</dbReference>
<dbReference type="InterPro" id="IPR039420">
    <property type="entry name" value="WalR-like"/>
</dbReference>
<evidence type="ECO:0000256" key="1">
    <source>
        <dbReference type="ARBA" id="ARBA00022553"/>
    </source>
</evidence>
<dbReference type="PANTHER" id="PTHR48111:SF22">
    <property type="entry name" value="REGULATOR OF RPOS"/>
    <property type="match status" value="1"/>
</dbReference>
<evidence type="ECO:0000256" key="6">
    <source>
        <dbReference type="PROSITE-ProRule" id="PRU00169"/>
    </source>
</evidence>
<dbReference type="Pfam" id="PF00072">
    <property type="entry name" value="Response_reg"/>
    <property type="match status" value="1"/>
</dbReference>
<proteinExistence type="predicted"/>
<evidence type="ECO:0000313" key="10">
    <source>
        <dbReference type="EMBL" id="CAA6827864.1"/>
    </source>
</evidence>
<reference evidence="10" key="1">
    <citation type="submission" date="2020-01" db="EMBL/GenBank/DDBJ databases">
        <authorList>
            <person name="Meier V. D."/>
            <person name="Meier V D."/>
        </authorList>
    </citation>
    <scope>NUCLEOTIDE SEQUENCE</scope>
    <source>
        <strain evidence="10">HLG_WM_MAG_01</strain>
    </source>
</reference>
<evidence type="ECO:0000256" key="4">
    <source>
        <dbReference type="ARBA" id="ARBA00023125"/>
    </source>
</evidence>
<organism evidence="10">
    <name type="scientific">uncultured Sulfurovum sp</name>
    <dbReference type="NCBI Taxonomy" id="269237"/>
    <lineage>
        <taxon>Bacteria</taxon>
        <taxon>Pseudomonadati</taxon>
        <taxon>Campylobacterota</taxon>
        <taxon>Epsilonproteobacteria</taxon>
        <taxon>Campylobacterales</taxon>
        <taxon>Sulfurovaceae</taxon>
        <taxon>Sulfurovum</taxon>
        <taxon>environmental samples</taxon>
    </lineage>
</organism>
<keyword evidence="3" id="KW-0805">Transcription regulation</keyword>
<gene>
    <name evidence="10" type="ORF">HELGO_WM27393</name>
</gene>
<evidence type="ECO:0000259" key="9">
    <source>
        <dbReference type="PROSITE" id="PS51755"/>
    </source>
</evidence>
<feature type="modified residue" description="4-aspartylphosphate" evidence="6">
    <location>
        <position position="51"/>
    </location>
</feature>
<dbReference type="InterPro" id="IPR001789">
    <property type="entry name" value="Sig_transdc_resp-reg_receiver"/>
</dbReference>
<evidence type="ECO:0000259" key="8">
    <source>
        <dbReference type="PROSITE" id="PS50110"/>
    </source>
</evidence>
<keyword evidence="1 6" id="KW-0597">Phosphoprotein</keyword>
<dbReference type="SUPFAM" id="SSF52172">
    <property type="entry name" value="CheY-like"/>
    <property type="match status" value="1"/>
</dbReference>
<evidence type="ECO:0000256" key="7">
    <source>
        <dbReference type="PROSITE-ProRule" id="PRU01091"/>
    </source>
</evidence>